<name>A0A6J4QGL9_9ACTN</name>
<dbReference type="Gene3D" id="3.30.70.100">
    <property type="match status" value="1"/>
</dbReference>
<proteinExistence type="predicted"/>
<dbReference type="AlphaFoldDB" id="A0A6J4QGL9"/>
<accession>A0A6J4QGL9</accession>
<dbReference type="InterPro" id="IPR007138">
    <property type="entry name" value="ABM_dom"/>
</dbReference>
<dbReference type="SUPFAM" id="SSF54909">
    <property type="entry name" value="Dimeric alpha+beta barrel"/>
    <property type="match status" value="1"/>
</dbReference>
<organism evidence="2">
    <name type="scientific">uncultured Quadrisphaera sp</name>
    <dbReference type="NCBI Taxonomy" id="904978"/>
    <lineage>
        <taxon>Bacteria</taxon>
        <taxon>Bacillati</taxon>
        <taxon>Actinomycetota</taxon>
        <taxon>Actinomycetes</taxon>
        <taxon>Kineosporiales</taxon>
        <taxon>Kineosporiaceae</taxon>
        <taxon>Quadrisphaera</taxon>
        <taxon>environmental samples</taxon>
    </lineage>
</organism>
<sequence length="118" mass="13047">MAPITTIVHFQVPAENVERFLDFWKASFLHVMTVQPGLIGGTIHRGIDEDGPHQFINVARWESARALQDGLRATGRALHHEGVEVAQVFRELGVTVSQDDYTEEVHYSPASDPSLVGA</sequence>
<evidence type="ECO:0000313" key="2">
    <source>
        <dbReference type="EMBL" id="CAA9437033.1"/>
    </source>
</evidence>
<evidence type="ECO:0000259" key="1">
    <source>
        <dbReference type="Pfam" id="PF03992"/>
    </source>
</evidence>
<feature type="domain" description="ABM" evidence="1">
    <location>
        <begin position="3"/>
        <end position="69"/>
    </location>
</feature>
<reference evidence="2" key="1">
    <citation type="submission" date="2020-02" db="EMBL/GenBank/DDBJ databases">
        <authorList>
            <person name="Meier V. D."/>
        </authorList>
    </citation>
    <scope>NUCLEOTIDE SEQUENCE</scope>
    <source>
        <strain evidence="2">AVDCRST_MAG35</strain>
    </source>
</reference>
<protein>
    <recommendedName>
        <fullName evidence="1">ABM domain-containing protein</fullName>
    </recommendedName>
</protein>
<dbReference type="EMBL" id="CADCUY010000575">
    <property type="protein sequence ID" value="CAA9437033.1"/>
    <property type="molecule type" value="Genomic_DNA"/>
</dbReference>
<dbReference type="Pfam" id="PF03992">
    <property type="entry name" value="ABM"/>
    <property type="match status" value="1"/>
</dbReference>
<dbReference type="InterPro" id="IPR011008">
    <property type="entry name" value="Dimeric_a/b-barrel"/>
</dbReference>
<gene>
    <name evidence="2" type="ORF">AVDCRST_MAG35-3042</name>
</gene>